<reference evidence="1" key="1">
    <citation type="submission" date="2021-08" db="EMBL/GenBank/DDBJ databases">
        <title>The first chromosome-level gecko genome reveals the dynamic sex chromosomes of Neotropical dwarf geckos (Sphaerodactylidae: Sphaerodactylus).</title>
        <authorList>
            <person name="Pinto B.J."/>
            <person name="Keating S.E."/>
            <person name="Gamble T."/>
        </authorList>
    </citation>
    <scope>NUCLEOTIDE SEQUENCE</scope>
    <source>
        <strain evidence="1">TG3544</strain>
    </source>
</reference>
<proteinExistence type="predicted"/>
<keyword evidence="2" id="KW-1185">Reference proteome</keyword>
<evidence type="ECO:0000313" key="1">
    <source>
        <dbReference type="EMBL" id="KAH7987174.1"/>
    </source>
</evidence>
<comment type="caution">
    <text evidence="1">The sequence shown here is derived from an EMBL/GenBank/DDBJ whole genome shotgun (WGS) entry which is preliminary data.</text>
</comment>
<evidence type="ECO:0000313" key="2">
    <source>
        <dbReference type="Proteomes" id="UP000827872"/>
    </source>
</evidence>
<gene>
    <name evidence="1" type="ORF">K3G42_001260</name>
</gene>
<sequence>MSVSPVELLRPDRAEINGSQTPPDKCFCLQPWTGERKSSCCFTLIKRGQIAAEKGATADAAGLRRPREQGKDMSKHRLVFSSGPRAGPFPSATGSGEEGVACVYHVCIWESILPWPVLVHRCNVGGRSEWPWLAVAAKRRGGKLDPKVHQGAKKGLMKQKAAAGAMGLEP</sequence>
<dbReference type="Proteomes" id="UP000827872">
    <property type="component" value="Linkage Group LG17"/>
</dbReference>
<accession>A0ACB8E539</accession>
<protein>
    <submittedName>
        <fullName evidence="1">Uncharacterized protein</fullName>
    </submittedName>
</protein>
<dbReference type="EMBL" id="CM037630">
    <property type="protein sequence ID" value="KAH7987174.1"/>
    <property type="molecule type" value="Genomic_DNA"/>
</dbReference>
<name>A0ACB8E539_9SAUR</name>
<organism evidence="1 2">
    <name type="scientific">Sphaerodactylus townsendi</name>
    <dbReference type="NCBI Taxonomy" id="933632"/>
    <lineage>
        <taxon>Eukaryota</taxon>
        <taxon>Metazoa</taxon>
        <taxon>Chordata</taxon>
        <taxon>Craniata</taxon>
        <taxon>Vertebrata</taxon>
        <taxon>Euteleostomi</taxon>
        <taxon>Lepidosauria</taxon>
        <taxon>Squamata</taxon>
        <taxon>Bifurcata</taxon>
        <taxon>Gekkota</taxon>
        <taxon>Sphaerodactylidae</taxon>
        <taxon>Sphaerodactylus</taxon>
    </lineage>
</organism>